<evidence type="ECO:0000313" key="3">
    <source>
        <dbReference type="Proteomes" id="UP000534286"/>
    </source>
</evidence>
<dbReference type="SUPFAM" id="SSF56112">
    <property type="entry name" value="Protein kinase-like (PK-like)"/>
    <property type="match status" value="1"/>
</dbReference>
<sequence length="122" mass="13183">MSTVYLAKGPEGEHVAIKLLHAGLTRAGRFLAKVEEFRQVSAFCTAQVIETGTFGARPYVVSEYIDGPTLQEAVEEGGPLRGAALHRLAIGTMTALVAIHQAGIVHRELNPGNVLPRQRREP</sequence>
<gene>
    <name evidence="2" type="ORF">FHR32_001930</name>
</gene>
<feature type="domain" description="Protein kinase" evidence="1">
    <location>
        <begin position="1"/>
        <end position="122"/>
    </location>
</feature>
<dbReference type="Proteomes" id="UP000534286">
    <property type="component" value="Unassembled WGS sequence"/>
</dbReference>
<dbReference type="InterPro" id="IPR011009">
    <property type="entry name" value="Kinase-like_dom_sf"/>
</dbReference>
<keyword evidence="3" id="KW-1185">Reference proteome</keyword>
<dbReference type="InterPro" id="IPR000719">
    <property type="entry name" value="Prot_kinase_dom"/>
</dbReference>
<dbReference type="EMBL" id="JACHJU010000001">
    <property type="protein sequence ID" value="MBB4937625.1"/>
    <property type="molecule type" value="Genomic_DNA"/>
</dbReference>
<dbReference type="AlphaFoldDB" id="A0A7W7RSY0"/>
<evidence type="ECO:0000259" key="1">
    <source>
        <dbReference type="PROSITE" id="PS50011"/>
    </source>
</evidence>
<protein>
    <submittedName>
        <fullName evidence="2">Serine/threonine protein kinase</fullName>
    </submittedName>
</protein>
<name>A0A7W7RSY0_9ACTN</name>
<comment type="caution">
    <text evidence="2">The sequence shown here is derived from an EMBL/GenBank/DDBJ whole genome shotgun (WGS) entry which is preliminary data.</text>
</comment>
<dbReference type="Pfam" id="PF00069">
    <property type="entry name" value="Pkinase"/>
    <property type="match status" value="1"/>
</dbReference>
<reference evidence="2 3" key="1">
    <citation type="submission" date="2020-08" db="EMBL/GenBank/DDBJ databases">
        <title>Sequencing the genomes of 1000 actinobacteria strains.</title>
        <authorList>
            <person name="Klenk H.-P."/>
        </authorList>
    </citation>
    <scope>NUCLEOTIDE SEQUENCE [LARGE SCALE GENOMIC DNA]</scope>
    <source>
        <strain evidence="2 3">DSM 43023</strain>
    </source>
</reference>
<proteinExistence type="predicted"/>
<dbReference type="GO" id="GO:0004674">
    <property type="term" value="F:protein serine/threonine kinase activity"/>
    <property type="evidence" value="ECO:0007669"/>
    <property type="project" value="UniProtKB-KW"/>
</dbReference>
<keyword evidence="2" id="KW-0808">Transferase</keyword>
<dbReference type="Gene3D" id="1.10.510.10">
    <property type="entry name" value="Transferase(Phosphotransferase) domain 1"/>
    <property type="match status" value="1"/>
</dbReference>
<accession>A0A7W7RSY0</accession>
<keyword evidence="2" id="KW-0723">Serine/threonine-protein kinase</keyword>
<evidence type="ECO:0000313" key="2">
    <source>
        <dbReference type="EMBL" id="MBB4937625.1"/>
    </source>
</evidence>
<dbReference type="PROSITE" id="PS50011">
    <property type="entry name" value="PROTEIN_KINASE_DOM"/>
    <property type="match status" value="1"/>
</dbReference>
<organism evidence="2 3">
    <name type="scientific">Streptosporangium album</name>
    <dbReference type="NCBI Taxonomy" id="47479"/>
    <lineage>
        <taxon>Bacteria</taxon>
        <taxon>Bacillati</taxon>
        <taxon>Actinomycetota</taxon>
        <taxon>Actinomycetes</taxon>
        <taxon>Streptosporangiales</taxon>
        <taxon>Streptosporangiaceae</taxon>
        <taxon>Streptosporangium</taxon>
    </lineage>
</organism>
<dbReference type="GO" id="GO:0005524">
    <property type="term" value="F:ATP binding"/>
    <property type="evidence" value="ECO:0007669"/>
    <property type="project" value="InterPro"/>
</dbReference>
<keyword evidence="2" id="KW-0418">Kinase</keyword>
<dbReference type="RefSeq" id="WP_312882208.1">
    <property type="nucleotide sequence ID" value="NZ_BAABEK010000050.1"/>
</dbReference>